<comment type="caution">
    <text evidence="2">The sequence shown here is derived from an EMBL/GenBank/DDBJ whole genome shotgun (WGS) entry which is preliminary data.</text>
</comment>
<dbReference type="AlphaFoldDB" id="A0A8S1KK44"/>
<accession>A0A8S1KK44</accession>
<dbReference type="Proteomes" id="UP000692954">
    <property type="component" value="Unassembled WGS sequence"/>
</dbReference>
<evidence type="ECO:0000313" key="2">
    <source>
        <dbReference type="EMBL" id="CAD8055880.1"/>
    </source>
</evidence>
<reference evidence="2" key="1">
    <citation type="submission" date="2021-01" db="EMBL/GenBank/DDBJ databases">
        <authorList>
            <consortium name="Genoscope - CEA"/>
            <person name="William W."/>
        </authorList>
    </citation>
    <scope>NUCLEOTIDE SEQUENCE</scope>
</reference>
<organism evidence="2 3">
    <name type="scientific">Paramecium sonneborni</name>
    <dbReference type="NCBI Taxonomy" id="65129"/>
    <lineage>
        <taxon>Eukaryota</taxon>
        <taxon>Sar</taxon>
        <taxon>Alveolata</taxon>
        <taxon>Ciliophora</taxon>
        <taxon>Intramacronucleata</taxon>
        <taxon>Oligohymenophorea</taxon>
        <taxon>Peniculida</taxon>
        <taxon>Parameciidae</taxon>
        <taxon>Paramecium</taxon>
    </lineage>
</organism>
<feature type="transmembrane region" description="Helical" evidence="1">
    <location>
        <begin position="134"/>
        <end position="158"/>
    </location>
</feature>
<proteinExistence type="predicted"/>
<keyword evidence="1" id="KW-0812">Transmembrane</keyword>
<name>A0A8S1KK44_9CILI</name>
<evidence type="ECO:0000256" key="1">
    <source>
        <dbReference type="SAM" id="Phobius"/>
    </source>
</evidence>
<keyword evidence="1" id="KW-1133">Transmembrane helix</keyword>
<gene>
    <name evidence="2" type="ORF">PSON_ATCC_30995.1.T0090493</name>
</gene>
<protein>
    <submittedName>
        <fullName evidence="2">Uncharacterized protein</fullName>
    </submittedName>
</protein>
<evidence type="ECO:0000313" key="3">
    <source>
        <dbReference type="Proteomes" id="UP000692954"/>
    </source>
</evidence>
<dbReference type="OrthoDB" id="293158at2759"/>
<keyword evidence="3" id="KW-1185">Reference proteome</keyword>
<sequence>MIQEEQQIFFKRGCEQCLLNDNPDEEILENNSQYLIQQEKVDESNLIQPCFCNLIMHRECIKRKIIKQRSPKCLTCSASYQARETNSIYAQSFKKYRMNKIIMKALLNIFGTVIIALALLYLIEIETYQLYDYILQMITVVFGCLSCLLMIVYIFLIIANGFIRSKILDIEILCYQNENKFHTDKQVVEKFLERLKLSGITV</sequence>
<feature type="transmembrane region" description="Helical" evidence="1">
    <location>
        <begin position="101"/>
        <end position="122"/>
    </location>
</feature>
<dbReference type="EMBL" id="CAJJDN010000009">
    <property type="protein sequence ID" value="CAD8055880.1"/>
    <property type="molecule type" value="Genomic_DNA"/>
</dbReference>
<keyword evidence="1" id="KW-0472">Membrane</keyword>